<dbReference type="Proteomes" id="UP000663870">
    <property type="component" value="Unassembled WGS sequence"/>
</dbReference>
<proteinExistence type="predicted"/>
<feature type="compositionally biased region" description="Polar residues" evidence="1">
    <location>
        <begin position="37"/>
        <end position="47"/>
    </location>
</feature>
<dbReference type="AlphaFoldDB" id="A0A814W3R2"/>
<dbReference type="Proteomes" id="UP000663854">
    <property type="component" value="Unassembled WGS sequence"/>
</dbReference>
<evidence type="ECO:0000313" key="4">
    <source>
        <dbReference type="Proteomes" id="UP000663854"/>
    </source>
</evidence>
<dbReference type="EMBL" id="CAJNOL010002138">
    <property type="protein sequence ID" value="CAF1466601.1"/>
    <property type="molecule type" value="Genomic_DNA"/>
</dbReference>
<dbReference type="EMBL" id="CAJNOH010001261">
    <property type="protein sequence ID" value="CAF1196723.1"/>
    <property type="molecule type" value="Genomic_DNA"/>
</dbReference>
<name>A0A814W3R2_9BILA</name>
<evidence type="ECO:0000313" key="5">
    <source>
        <dbReference type="Proteomes" id="UP000663870"/>
    </source>
</evidence>
<reference evidence="2" key="1">
    <citation type="submission" date="2021-02" db="EMBL/GenBank/DDBJ databases">
        <authorList>
            <person name="Nowell W R."/>
        </authorList>
    </citation>
    <scope>NUCLEOTIDE SEQUENCE</scope>
</reference>
<feature type="compositionally biased region" description="Low complexity" evidence="1">
    <location>
        <begin position="14"/>
        <end position="26"/>
    </location>
</feature>
<sequence>ELDALIKATTMGCNASSTTTSATSNAYRGSNKHVESLSPSPNSNQHQPDTKPIPNDSYRRTRANINDVIQNFFLVWLDSNVDRSGKDYQHSIKHLQRTVNTIETFQDTEECVNYLSQFENEKAFLVISGALCEAVVPRVHDSMPQIYSIYLFCQKREKYEEWAKHWSKVKGIYTEITPLCDSVRASARECDEDSVQITSASSLDQIEPTFMYTQLLKEIILEIDFDQNKEIHDLVEYVRPKYAGNDEQLEIIDEFTRDYQGNIDDKPVWWYSTNGNIAQNGFLYTRPSSKHRGIVFKPIK</sequence>
<gene>
    <name evidence="3" type="ORF">JXQ802_LOCUS38483</name>
    <name evidence="2" type="ORF">PYM288_LOCUS24648</name>
</gene>
<feature type="region of interest" description="Disordered" evidence="1">
    <location>
        <begin position="13"/>
        <end position="57"/>
    </location>
</feature>
<evidence type="ECO:0000256" key="1">
    <source>
        <dbReference type="SAM" id="MobiDB-lite"/>
    </source>
</evidence>
<accession>A0A814W3R2</accession>
<feature type="non-terminal residue" evidence="2">
    <location>
        <position position="1"/>
    </location>
</feature>
<protein>
    <submittedName>
        <fullName evidence="2">Uncharacterized protein</fullName>
    </submittedName>
</protein>
<comment type="caution">
    <text evidence="2">The sequence shown here is derived from an EMBL/GenBank/DDBJ whole genome shotgun (WGS) entry which is preliminary data.</text>
</comment>
<organism evidence="2 4">
    <name type="scientific">Rotaria sordida</name>
    <dbReference type="NCBI Taxonomy" id="392033"/>
    <lineage>
        <taxon>Eukaryota</taxon>
        <taxon>Metazoa</taxon>
        <taxon>Spiralia</taxon>
        <taxon>Gnathifera</taxon>
        <taxon>Rotifera</taxon>
        <taxon>Eurotatoria</taxon>
        <taxon>Bdelloidea</taxon>
        <taxon>Philodinida</taxon>
        <taxon>Philodinidae</taxon>
        <taxon>Rotaria</taxon>
    </lineage>
</organism>
<keyword evidence="5" id="KW-1185">Reference proteome</keyword>
<evidence type="ECO:0000313" key="2">
    <source>
        <dbReference type="EMBL" id="CAF1196723.1"/>
    </source>
</evidence>
<evidence type="ECO:0000313" key="3">
    <source>
        <dbReference type="EMBL" id="CAF1466601.1"/>
    </source>
</evidence>